<sequence>MATEPIKPAAIEAHAMARYARMSPQKARLVVDLIRGQRAEDAIQILRYTMKRAARDIEKVLRSAIANAERKAEDAGESLDVDRLYVSRCFVNEGPRWKRLRPAPMGRAFRYQKRTSHIVVAVAEHHTAAQERAAATAAEAAAQKGVRGAVRKARKALAGKKTPARKPKAKK</sequence>
<dbReference type="InterPro" id="IPR047867">
    <property type="entry name" value="Ribosomal_uL22_bac/org-type"/>
</dbReference>
<evidence type="ECO:0000256" key="9">
    <source>
        <dbReference type="RuleBase" id="RU004006"/>
    </source>
</evidence>
<dbReference type="SUPFAM" id="SSF54843">
    <property type="entry name" value="Ribosomal protein L22"/>
    <property type="match status" value="1"/>
</dbReference>
<name>A0A0H4T5T6_9BACT</name>
<dbReference type="InterPro" id="IPR036394">
    <property type="entry name" value="Ribosomal_uL22_sf"/>
</dbReference>
<accession>A0A0H4T5T6</accession>
<organism evidence="12">
    <name type="scientific">uncultured Acidobacteria bacterium Rifle_16ft_4_minimus_2650</name>
    <dbReference type="NCBI Taxonomy" id="1665083"/>
    <lineage>
        <taxon>Bacteria</taxon>
        <taxon>Pseudomonadati</taxon>
        <taxon>Acidobacteriota</taxon>
        <taxon>environmental samples</taxon>
    </lineage>
</organism>
<proteinExistence type="inferred from homology"/>
<gene>
    <name evidence="7" type="primary">rplV</name>
</gene>
<dbReference type="PANTHER" id="PTHR13501:SF8">
    <property type="entry name" value="LARGE RIBOSOMAL SUBUNIT PROTEIN UL22M"/>
    <property type="match status" value="1"/>
</dbReference>
<evidence type="ECO:0000256" key="1">
    <source>
        <dbReference type="ARBA" id="ARBA00009451"/>
    </source>
</evidence>
<evidence type="ECO:0000256" key="11">
    <source>
        <dbReference type="SAM" id="MobiDB-lite"/>
    </source>
</evidence>
<dbReference type="GO" id="GO:0019843">
    <property type="term" value="F:rRNA binding"/>
    <property type="evidence" value="ECO:0007669"/>
    <property type="project" value="UniProtKB-UniRule"/>
</dbReference>
<evidence type="ECO:0000256" key="2">
    <source>
        <dbReference type="ARBA" id="ARBA00022730"/>
    </source>
</evidence>
<comment type="function">
    <text evidence="7 10">This protein binds specifically to 23S rRNA; its binding is stimulated by other ribosomal proteins, e.g., L4, L17, and L20. It is important during the early stages of 50S assembly. It makes multiple contacts with different domains of the 23S rRNA in the assembled 50S subunit and ribosome.</text>
</comment>
<dbReference type="GO" id="GO:0006412">
    <property type="term" value="P:translation"/>
    <property type="evidence" value="ECO:0007669"/>
    <property type="project" value="UniProtKB-UniRule"/>
</dbReference>
<feature type="compositionally biased region" description="Basic residues" evidence="11">
    <location>
        <begin position="149"/>
        <end position="171"/>
    </location>
</feature>
<keyword evidence="3 7" id="KW-0694">RNA-binding</keyword>
<dbReference type="Gene3D" id="3.90.470.10">
    <property type="entry name" value="Ribosomal protein L22/L17"/>
    <property type="match status" value="1"/>
</dbReference>
<evidence type="ECO:0000256" key="6">
    <source>
        <dbReference type="ARBA" id="ARBA00035207"/>
    </source>
</evidence>
<dbReference type="AlphaFoldDB" id="A0A0H4T5T6"/>
<protein>
    <recommendedName>
        <fullName evidence="6 7">Large ribosomal subunit protein uL22</fullName>
    </recommendedName>
</protein>
<dbReference type="HAMAP" id="MF_01331_B">
    <property type="entry name" value="Ribosomal_uL22_B"/>
    <property type="match status" value="1"/>
</dbReference>
<dbReference type="GO" id="GO:0003735">
    <property type="term" value="F:structural constituent of ribosome"/>
    <property type="evidence" value="ECO:0007669"/>
    <property type="project" value="InterPro"/>
</dbReference>
<dbReference type="InterPro" id="IPR005727">
    <property type="entry name" value="Ribosomal_uL22_bac/chlpt-type"/>
</dbReference>
<evidence type="ECO:0000313" key="12">
    <source>
        <dbReference type="EMBL" id="AKQ01802.1"/>
    </source>
</evidence>
<evidence type="ECO:0000256" key="8">
    <source>
        <dbReference type="RuleBase" id="RU004005"/>
    </source>
</evidence>
<comment type="similarity">
    <text evidence="1 7 8">Belongs to the universal ribosomal protein uL22 family.</text>
</comment>
<reference evidence="12" key="1">
    <citation type="journal article" date="2015" name="ISME J.">
        <title>Aquifer environment selects for microbial species cohorts in sediment and groundwater.</title>
        <authorList>
            <person name="Hug L.A."/>
            <person name="Thomas B.C."/>
            <person name="Brown C.T."/>
            <person name="Frischkorn K.R."/>
            <person name="Williams K.H."/>
            <person name="Tringe S.G."/>
            <person name="Banfield J.F."/>
        </authorList>
    </citation>
    <scope>NUCLEOTIDE SEQUENCE</scope>
</reference>
<keyword evidence="4 7" id="KW-0689">Ribosomal protein</keyword>
<dbReference type="CDD" id="cd00336">
    <property type="entry name" value="Ribosomal_L22"/>
    <property type="match status" value="1"/>
</dbReference>
<comment type="function">
    <text evidence="7">The globular domain of the protein is located near the polypeptide exit tunnel on the outside of the subunit, while an extended beta-hairpin is found that lines the wall of the exit tunnel in the center of the 70S ribosome.</text>
</comment>
<keyword evidence="2 7" id="KW-0699">rRNA-binding</keyword>
<evidence type="ECO:0000256" key="5">
    <source>
        <dbReference type="ARBA" id="ARBA00023274"/>
    </source>
</evidence>
<dbReference type="InterPro" id="IPR001063">
    <property type="entry name" value="Ribosomal_uL22"/>
</dbReference>
<keyword evidence="5 7" id="KW-0687">Ribonucleoprotein</keyword>
<feature type="region of interest" description="Disordered" evidence="11">
    <location>
        <begin position="143"/>
        <end position="171"/>
    </location>
</feature>
<dbReference type="PANTHER" id="PTHR13501">
    <property type="entry name" value="CHLOROPLAST 50S RIBOSOMAL PROTEIN L22-RELATED"/>
    <property type="match status" value="1"/>
</dbReference>
<dbReference type="NCBIfam" id="TIGR01044">
    <property type="entry name" value="rplV_bact"/>
    <property type="match status" value="1"/>
</dbReference>
<dbReference type="EMBL" id="KT006978">
    <property type="protein sequence ID" value="AKQ01802.1"/>
    <property type="molecule type" value="Genomic_DNA"/>
</dbReference>
<dbReference type="Pfam" id="PF00237">
    <property type="entry name" value="Ribosomal_L22"/>
    <property type="match status" value="1"/>
</dbReference>
<evidence type="ECO:0000256" key="10">
    <source>
        <dbReference type="RuleBase" id="RU004008"/>
    </source>
</evidence>
<evidence type="ECO:0000256" key="4">
    <source>
        <dbReference type="ARBA" id="ARBA00022980"/>
    </source>
</evidence>
<evidence type="ECO:0000256" key="3">
    <source>
        <dbReference type="ARBA" id="ARBA00022884"/>
    </source>
</evidence>
<dbReference type="GO" id="GO:0022625">
    <property type="term" value="C:cytosolic large ribosomal subunit"/>
    <property type="evidence" value="ECO:0007669"/>
    <property type="project" value="TreeGrafter"/>
</dbReference>
<comment type="subunit">
    <text evidence="7 9">Part of the 50S ribosomal subunit.</text>
</comment>
<evidence type="ECO:0000256" key="7">
    <source>
        <dbReference type="HAMAP-Rule" id="MF_01331"/>
    </source>
</evidence>